<keyword evidence="1" id="KW-0812">Transmembrane</keyword>
<keyword evidence="3" id="KW-1185">Reference proteome</keyword>
<dbReference type="Proteomes" id="UP000586093">
    <property type="component" value="Unassembled WGS sequence"/>
</dbReference>
<gene>
    <name evidence="2" type="ORF">H4F90_08115</name>
</gene>
<evidence type="ECO:0000313" key="2">
    <source>
        <dbReference type="EMBL" id="MBB1161942.1"/>
    </source>
</evidence>
<dbReference type="PANTHER" id="PTHR37946:SF1">
    <property type="entry name" value="SLL1969 PROTEIN"/>
    <property type="match status" value="1"/>
</dbReference>
<dbReference type="EMBL" id="JACIVI010000002">
    <property type="protein sequence ID" value="MBB1161942.1"/>
    <property type="molecule type" value="Genomic_DNA"/>
</dbReference>
<dbReference type="Gene3D" id="3.40.50.1820">
    <property type="entry name" value="alpha/beta hydrolase"/>
    <property type="match status" value="1"/>
</dbReference>
<sequence length="303" mass="31740">MIARLLRLALALLLLAMLALALGGLAAGRPLAGLVAALALPLGLLLLGLGAYGLEMMLAAAVHGDDPWPRPRAIDRLRAVLGELGLALPTFLWHQAFRAAAWPDRPGLAGQRGVVLVHGHVCNRGFWNRWLARLAAEGRPVLAVTLEPPLAGVEAGVPCLEAAVARLEAATGRPPLLVAHSMGGLVWRAWRVAAPGNAARLAGVMTIGTPHHGTWLARLGLSRNARDMRPGSDWLQALAAAEARLPEPPGARCCCVLGTADNVVFPPASAVLAGAETLHLPATAHIALVHHPACLAWLRARLD</sequence>
<proteinExistence type="predicted"/>
<evidence type="ECO:0000313" key="3">
    <source>
        <dbReference type="Proteomes" id="UP000586093"/>
    </source>
</evidence>
<dbReference type="PANTHER" id="PTHR37946">
    <property type="entry name" value="SLL1969 PROTEIN"/>
    <property type="match status" value="1"/>
</dbReference>
<comment type="caution">
    <text evidence="2">The sequence shown here is derived from an EMBL/GenBank/DDBJ whole genome shotgun (WGS) entry which is preliminary data.</text>
</comment>
<reference evidence="2 3" key="1">
    <citation type="submission" date="2020-08" db="EMBL/GenBank/DDBJ databases">
        <title>Aquariorum lacteus gen. nov., sp. nov., a new member of the family Comamonadaceae, isolated from freshwater aquarium.</title>
        <authorList>
            <person name="Chun S.-J."/>
        </authorList>
    </citation>
    <scope>NUCLEOTIDE SEQUENCE [LARGE SCALE GENOMIC DNA]</scope>
    <source>
        <strain evidence="2 3">SJAQ100</strain>
    </source>
</reference>
<dbReference type="InterPro" id="IPR029058">
    <property type="entry name" value="AB_hydrolase_fold"/>
</dbReference>
<name>A0A839HL43_9BURK</name>
<dbReference type="RefSeq" id="WP_182663362.1">
    <property type="nucleotide sequence ID" value="NZ_JACIVI010000002.1"/>
</dbReference>
<dbReference type="SUPFAM" id="SSF53474">
    <property type="entry name" value="alpha/beta-Hydrolases"/>
    <property type="match status" value="1"/>
</dbReference>
<feature type="transmembrane region" description="Helical" evidence="1">
    <location>
        <begin position="38"/>
        <end position="62"/>
    </location>
</feature>
<keyword evidence="1" id="KW-0472">Membrane</keyword>
<protein>
    <submittedName>
        <fullName evidence="2">Permease</fullName>
    </submittedName>
</protein>
<organism evidence="2 3">
    <name type="scientific">Aquariibacter albus</name>
    <dbReference type="NCBI Taxonomy" id="2759899"/>
    <lineage>
        <taxon>Bacteria</taxon>
        <taxon>Pseudomonadati</taxon>
        <taxon>Pseudomonadota</taxon>
        <taxon>Betaproteobacteria</taxon>
        <taxon>Burkholderiales</taxon>
        <taxon>Sphaerotilaceae</taxon>
        <taxon>Aquariibacter</taxon>
    </lineage>
</organism>
<dbReference type="AlphaFoldDB" id="A0A839HL43"/>
<keyword evidence="1" id="KW-1133">Transmembrane helix</keyword>
<accession>A0A839HL43</accession>
<evidence type="ECO:0000256" key="1">
    <source>
        <dbReference type="SAM" id="Phobius"/>
    </source>
</evidence>